<keyword evidence="4" id="KW-0804">Transcription</keyword>
<dbReference type="PROSITE" id="PS50977">
    <property type="entry name" value="HTH_TETR_2"/>
    <property type="match status" value="1"/>
</dbReference>
<evidence type="ECO:0000313" key="8">
    <source>
        <dbReference type="Proteomes" id="UP000286931"/>
    </source>
</evidence>
<evidence type="ECO:0000259" key="6">
    <source>
        <dbReference type="PROSITE" id="PS50977"/>
    </source>
</evidence>
<evidence type="ECO:0000313" key="7">
    <source>
        <dbReference type="EMBL" id="GCD93290.1"/>
    </source>
</evidence>
<sequence length="194" mass="21281">MPKVVDRAAQRRAIGAALLDLVSRNGLDDVSVRTVAVAAGRSAGAVQKYFRTKDEMVRFAAELAGEQVELRWAEVDVTGPPHEVLRRLVLTTLPLDDARRAEATVRFAFVTRAVHHPGLAATQREIDIDIRTALTDWLLAAALPTHDRADCERLADAVIALSDGLAMRLLYTPDAQDELIPALDRALRALLTHH</sequence>
<protein>
    <submittedName>
        <fullName evidence="7">HTH-type transcriptional regulator BetI</fullName>
    </submittedName>
</protein>
<dbReference type="OrthoDB" id="9816296at2"/>
<feature type="DNA-binding region" description="H-T-H motif" evidence="5">
    <location>
        <begin position="31"/>
        <end position="50"/>
    </location>
</feature>
<accession>A0A401YFD6</accession>
<dbReference type="Pfam" id="PF00440">
    <property type="entry name" value="TetR_N"/>
    <property type="match status" value="1"/>
</dbReference>
<keyword evidence="2" id="KW-0805">Transcription regulation</keyword>
<dbReference type="Proteomes" id="UP000286931">
    <property type="component" value="Unassembled WGS sequence"/>
</dbReference>
<dbReference type="InterPro" id="IPR039538">
    <property type="entry name" value="BetI_C"/>
</dbReference>
<dbReference type="Gene3D" id="1.10.357.10">
    <property type="entry name" value="Tetracycline Repressor, domain 2"/>
    <property type="match status" value="1"/>
</dbReference>
<evidence type="ECO:0000256" key="2">
    <source>
        <dbReference type="ARBA" id="ARBA00023015"/>
    </source>
</evidence>
<reference evidence="7 8" key="1">
    <citation type="submission" date="2018-12" db="EMBL/GenBank/DDBJ databases">
        <title>Draft genome sequence of Embleya hyalina NBRC 13850T.</title>
        <authorList>
            <person name="Komaki H."/>
            <person name="Hosoyama A."/>
            <person name="Kimura A."/>
            <person name="Ichikawa N."/>
            <person name="Tamura T."/>
        </authorList>
    </citation>
    <scope>NUCLEOTIDE SEQUENCE [LARGE SCALE GENOMIC DNA]</scope>
    <source>
        <strain evidence="7 8">NBRC 13850</strain>
    </source>
</reference>
<comment type="caution">
    <text evidence="7">The sequence shown here is derived from an EMBL/GenBank/DDBJ whole genome shotgun (WGS) entry which is preliminary data.</text>
</comment>
<dbReference type="InterPro" id="IPR009057">
    <property type="entry name" value="Homeodomain-like_sf"/>
</dbReference>
<dbReference type="InterPro" id="IPR036271">
    <property type="entry name" value="Tet_transcr_reg_TetR-rel_C_sf"/>
</dbReference>
<evidence type="ECO:0000256" key="5">
    <source>
        <dbReference type="PROSITE-ProRule" id="PRU00335"/>
    </source>
</evidence>
<dbReference type="GO" id="GO:0003677">
    <property type="term" value="F:DNA binding"/>
    <property type="evidence" value="ECO:0007669"/>
    <property type="project" value="UniProtKB-UniRule"/>
</dbReference>
<dbReference type="AlphaFoldDB" id="A0A401YFD6"/>
<evidence type="ECO:0000256" key="3">
    <source>
        <dbReference type="ARBA" id="ARBA00023125"/>
    </source>
</evidence>
<dbReference type="Pfam" id="PF13977">
    <property type="entry name" value="TetR_C_6"/>
    <property type="match status" value="1"/>
</dbReference>
<dbReference type="EMBL" id="BIFH01000014">
    <property type="protein sequence ID" value="GCD93290.1"/>
    <property type="molecule type" value="Genomic_DNA"/>
</dbReference>
<keyword evidence="3 5" id="KW-0238">DNA-binding</keyword>
<dbReference type="RefSeq" id="WP_126635612.1">
    <property type="nucleotide sequence ID" value="NZ_BIFH01000014.1"/>
</dbReference>
<dbReference type="SUPFAM" id="SSF48498">
    <property type="entry name" value="Tetracyclin repressor-like, C-terminal domain"/>
    <property type="match status" value="1"/>
</dbReference>
<proteinExistence type="predicted"/>
<evidence type="ECO:0000256" key="4">
    <source>
        <dbReference type="ARBA" id="ARBA00023163"/>
    </source>
</evidence>
<keyword evidence="1" id="KW-0678">Repressor</keyword>
<gene>
    <name evidence="7" type="primary">betI</name>
    <name evidence="7" type="ORF">EHYA_00933</name>
</gene>
<feature type="domain" description="HTH tetR-type" evidence="6">
    <location>
        <begin position="8"/>
        <end position="68"/>
    </location>
</feature>
<organism evidence="7 8">
    <name type="scientific">Embleya hyalina</name>
    <dbReference type="NCBI Taxonomy" id="516124"/>
    <lineage>
        <taxon>Bacteria</taxon>
        <taxon>Bacillati</taxon>
        <taxon>Actinomycetota</taxon>
        <taxon>Actinomycetes</taxon>
        <taxon>Kitasatosporales</taxon>
        <taxon>Streptomycetaceae</taxon>
        <taxon>Embleya</taxon>
    </lineage>
</organism>
<dbReference type="InterPro" id="IPR001647">
    <property type="entry name" value="HTH_TetR"/>
</dbReference>
<keyword evidence="8" id="KW-1185">Reference proteome</keyword>
<dbReference type="SUPFAM" id="SSF46689">
    <property type="entry name" value="Homeodomain-like"/>
    <property type="match status" value="1"/>
</dbReference>
<evidence type="ECO:0000256" key="1">
    <source>
        <dbReference type="ARBA" id="ARBA00022491"/>
    </source>
</evidence>
<name>A0A401YFD6_9ACTN</name>